<comment type="caution">
    <text evidence="3">The sequence shown here is derived from an EMBL/GenBank/DDBJ whole genome shotgun (WGS) entry which is preliminary data.</text>
</comment>
<dbReference type="AlphaFoldDB" id="A0AAV9PAP3"/>
<name>A0AAV9PAP3_9PEZI</name>
<proteinExistence type="predicted"/>
<feature type="transmembrane region" description="Helical" evidence="2">
    <location>
        <begin position="77"/>
        <end position="100"/>
    </location>
</feature>
<accession>A0AAV9PAP3</accession>
<dbReference type="GeneID" id="89928359"/>
<evidence type="ECO:0000313" key="3">
    <source>
        <dbReference type="EMBL" id="KAK5168451.1"/>
    </source>
</evidence>
<evidence type="ECO:0000256" key="1">
    <source>
        <dbReference type="SAM" id="MobiDB-lite"/>
    </source>
</evidence>
<keyword evidence="2" id="KW-0812">Transmembrane</keyword>
<keyword evidence="2" id="KW-0472">Membrane</keyword>
<feature type="transmembrane region" description="Helical" evidence="2">
    <location>
        <begin position="12"/>
        <end position="34"/>
    </location>
</feature>
<dbReference type="RefSeq" id="XP_064658061.1">
    <property type="nucleotide sequence ID" value="XM_064804260.1"/>
</dbReference>
<evidence type="ECO:0000256" key="2">
    <source>
        <dbReference type="SAM" id="Phobius"/>
    </source>
</evidence>
<dbReference type="EMBL" id="JAVRRT010000010">
    <property type="protein sequence ID" value="KAK5168451.1"/>
    <property type="molecule type" value="Genomic_DNA"/>
</dbReference>
<reference evidence="3 4" key="1">
    <citation type="submission" date="2023-08" db="EMBL/GenBank/DDBJ databases">
        <title>Black Yeasts Isolated from many extreme environments.</title>
        <authorList>
            <person name="Coleine C."/>
            <person name="Stajich J.E."/>
            <person name="Selbmann L."/>
        </authorList>
    </citation>
    <scope>NUCLEOTIDE SEQUENCE [LARGE SCALE GENOMIC DNA]</scope>
    <source>
        <strain evidence="3 4">CCFEE 5935</strain>
    </source>
</reference>
<protein>
    <submittedName>
        <fullName evidence="3">Uncharacterized protein</fullName>
    </submittedName>
</protein>
<keyword evidence="4" id="KW-1185">Reference proteome</keyword>
<organism evidence="3 4">
    <name type="scientific">Saxophila tyrrhenica</name>
    <dbReference type="NCBI Taxonomy" id="1690608"/>
    <lineage>
        <taxon>Eukaryota</taxon>
        <taxon>Fungi</taxon>
        <taxon>Dikarya</taxon>
        <taxon>Ascomycota</taxon>
        <taxon>Pezizomycotina</taxon>
        <taxon>Dothideomycetes</taxon>
        <taxon>Dothideomycetidae</taxon>
        <taxon>Mycosphaerellales</taxon>
        <taxon>Extremaceae</taxon>
        <taxon>Saxophila</taxon>
    </lineage>
</organism>
<gene>
    <name evidence="3" type="ORF">LTR77_007021</name>
</gene>
<dbReference type="Proteomes" id="UP001337655">
    <property type="component" value="Unassembled WGS sequence"/>
</dbReference>
<feature type="region of interest" description="Disordered" evidence="1">
    <location>
        <begin position="568"/>
        <end position="590"/>
    </location>
</feature>
<keyword evidence="2" id="KW-1133">Transmembrane helix</keyword>
<evidence type="ECO:0000313" key="4">
    <source>
        <dbReference type="Proteomes" id="UP001337655"/>
    </source>
</evidence>
<sequence length="708" mass="76686">MTSNHAHEGSPGGLTGLSLPLFATSILAALLAWLPWSRRWTYSGCALETLVLLYGHGLGSRILPSIHLWSLLTTFNLLYAVCSTSWLLSGLFTAACYPLIFVTCLCQFQPFANLARRTLRKSLHQLHFTKDKIGLFNLPALEIDTDVNGLLVVRGVTVSLSTLDLVAHGIELGIRLTDDIELAISVDEVKISLFRRIAIGEVFINLKNDRLEMMFDTLSSHTQTDAGMKNRSVLLSDTQTLKTAIAGAEKFTKEGELREQMTGGSHIEDVSASAALEPVELVELSDTDAEGRYLSALDEIRRTSAVGRGRSKAKENAQSKVSDETDSALDDYDGARALLVAELQALPSVPHPPSQSVRVTTLQTLAPPSVRRLLHRLPLLLRTLVLAPISYLHPITVHCVTAGLPGCWVSAILTTKVFKHYSETSAGIRRLEEKISSWLTDASFCLQCEDFEAVAQVPFSSAAEVSVQMKVKGIAAYRSFAGGEESQSSQVAQLDGADGSIALPMYLLPHHEHIIPEPGSDENGDSETDMAQIKYNVHAALPARLDNSLLSFVAALVKASKIIELEKDSDGEEDTISDATEPPTPTSPDSIELAAEQDLIASTKEQSKSPTRFKTFAKNLRQNVKDGTTGQLESIKEFAKDVNQASRDGVKKAIIVGVVNDGWIAKLVGKVAAKLEQAQGSFGYAGVIPIPLGPYRSTEDVGLAKLLP</sequence>
<feature type="region of interest" description="Disordered" evidence="1">
    <location>
        <begin position="306"/>
        <end position="327"/>
    </location>
</feature>
<feature type="compositionally biased region" description="Basic and acidic residues" evidence="1">
    <location>
        <begin position="312"/>
        <end position="323"/>
    </location>
</feature>